<dbReference type="SUPFAM" id="SSF53850">
    <property type="entry name" value="Periplasmic binding protein-like II"/>
    <property type="match status" value="1"/>
</dbReference>
<name>A0A9D1FYH7_9FIRM</name>
<dbReference type="EMBL" id="DVJN01000033">
    <property type="protein sequence ID" value="HIS91712.1"/>
    <property type="molecule type" value="Genomic_DNA"/>
</dbReference>
<dbReference type="Proteomes" id="UP000824140">
    <property type="component" value="Unassembled WGS sequence"/>
</dbReference>
<evidence type="ECO:0000256" key="1">
    <source>
        <dbReference type="SAM" id="SignalP"/>
    </source>
</evidence>
<dbReference type="Pfam" id="PF01547">
    <property type="entry name" value="SBP_bac_1"/>
    <property type="match status" value="1"/>
</dbReference>
<dbReference type="InterPro" id="IPR050490">
    <property type="entry name" value="Bact_solute-bd_prot1"/>
</dbReference>
<dbReference type="InterPro" id="IPR006059">
    <property type="entry name" value="SBP"/>
</dbReference>
<keyword evidence="1" id="KW-0732">Signal</keyword>
<proteinExistence type="predicted"/>
<evidence type="ECO:0000313" key="2">
    <source>
        <dbReference type="EMBL" id="HIS91712.1"/>
    </source>
</evidence>
<reference evidence="2" key="1">
    <citation type="submission" date="2020-10" db="EMBL/GenBank/DDBJ databases">
        <authorList>
            <person name="Gilroy R."/>
        </authorList>
    </citation>
    <scope>NUCLEOTIDE SEQUENCE</scope>
    <source>
        <strain evidence="2">13766</strain>
    </source>
</reference>
<dbReference type="Gene3D" id="3.40.190.10">
    <property type="entry name" value="Periplasmic binding protein-like II"/>
    <property type="match status" value="2"/>
</dbReference>
<feature type="signal peptide" evidence="1">
    <location>
        <begin position="1"/>
        <end position="25"/>
    </location>
</feature>
<dbReference type="PANTHER" id="PTHR43649:SF12">
    <property type="entry name" value="DIACETYLCHITOBIOSE BINDING PROTEIN DASA"/>
    <property type="match status" value="1"/>
</dbReference>
<sequence>MIWMKKSLSLLLALLLCVLALPAGAEEAEPIVITVGMGVNSSEKYAPGESFDNNAWTKLYEERLGIKLDFVLTADSQYSQKLALTIASGDMPDMWRTDKANFALALEGDMLMDLTDLAEEYLSDQAKEELEPFDASFRAATVGGRLMAIPYTGEAAYGASYTFIRHDWLEALGLEEPTNQQEMVDAMIAFATQDPDGNGVDDTYGLALVRELWGAQYGLEGFFNAYHAYPNIWYEDEEGNLVYGTVQAEPMKAALADLQKLYAAGAIDPEFIVKDSAKVGESVASLKSGAFYGMWWNMSSAICQSFMNDPEKVPDRWWCLSPLSSDSQPAMLQSTGAIPSTFYVVNKNCEHPEKLFEMINLWFEMMSVDVSPEDYATYVVNEEYTPQNYPFVSQIWGKSVRPEQIRGLQDGTLALEDCTSEVQSIWANIQSFESGDYSSSVYFDHYWNHAQLPHHSGYVAEETDAAGAIVNDLNFGPTTETEAARGSTLDQLRDEIIVQIITGEQPVDAFDEFIENWYALGGEDIVREKNEWYATVK</sequence>
<dbReference type="PANTHER" id="PTHR43649">
    <property type="entry name" value="ARABINOSE-BINDING PROTEIN-RELATED"/>
    <property type="match status" value="1"/>
</dbReference>
<feature type="chain" id="PRO_5039366621" evidence="1">
    <location>
        <begin position="26"/>
        <end position="537"/>
    </location>
</feature>
<protein>
    <submittedName>
        <fullName evidence="2">Extracellular solute-binding protein</fullName>
    </submittedName>
</protein>
<gene>
    <name evidence="2" type="ORF">IAA84_01705</name>
</gene>
<reference evidence="2" key="2">
    <citation type="journal article" date="2021" name="PeerJ">
        <title>Extensive microbial diversity within the chicken gut microbiome revealed by metagenomics and culture.</title>
        <authorList>
            <person name="Gilroy R."/>
            <person name="Ravi A."/>
            <person name="Getino M."/>
            <person name="Pursley I."/>
            <person name="Horton D.L."/>
            <person name="Alikhan N.F."/>
            <person name="Baker D."/>
            <person name="Gharbi K."/>
            <person name="Hall N."/>
            <person name="Watson M."/>
            <person name="Adriaenssens E.M."/>
            <person name="Foster-Nyarko E."/>
            <person name="Jarju S."/>
            <person name="Secka A."/>
            <person name="Antonio M."/>
            <person name="Oren A."/>
            <person name="Chaudhuri R.R."/>
            <person name="La Ragione R."/>
            <person name="Hildebrand F."/>
            <person name="Pallen M.J."/>
        </authorList>
    </citation>
    <scope>NUCLEOTIDE SEQUENCE</scope>
    <source>
        <strain evidence="2">13766</strain>
    </source>
</reference>
<dbReference type="AlphaFoldDB" id="A0A9D1FYH7"/>
<comment type="caution">
    <text evidence="2">The sequence shown here is derived from an EMBL/GenBank/DDBJ whole genome shotgun (WGS) entry which is preliminary data.</text>
</comment>
<evidence type="ECO:0000313" key="3">
    <source>
        <dbReference type="Proteomes" id="UP000824140"/>
    </source>
</evidence>
<accession>A0A9D1FYH7</accession>
<organism evidence="2 3">
    <name type="scientific">Candidatus Alectryocaccomicrobium excrementavium</name>
    <dbReference type="NCBI Taxonomy" id="2840668"/>
    <lineage>
        <taxon>Bacteria</taxon>
        <taxon>Bacillati</taxon>
        <taxon>Bacillota</taxon>
        <taxon>Clostridia</taxon>
        <taxon>Candidatus Alectryocaccomicrobium</taxon>
    </lineage>
</organism>